<evidence type="ECO:0000256" key="6">
    <source>
        <dbReference type="SAM" id="MobiDB-lite"/>
    </source>
</evidence>
<sequence>MSDTRIKSTSINTPRRPQTSTVEQSTEPRWEPGAGPGVGQSVERGAEKNASAPTTRPQARPAAHPTAHPTARPSARTSAKAAAGFAALAAIGPATWGTTYVTTTELLPPDRPLLAAALRALPAGLILLALTRRLPSGDWWWKAAVLGILNFGAFFPLLFFGAYHLPGGVASTISAVMPLLVAGFGIGVLKVRPTRRTLLAGLVGVAGVALLVLRGSATVDLAGIVAMLTATTLMALAVVLSKRWGRPEGVSLLALTGWQLTVGGLVLAPIALTAEGLPDHFTGANIAGYTYLGIIGTALAYALWFRGIERLPASSVSFLGLANPVVATLAGLVVLGQTLTVWQVAGLVLVLGSVVLGQSRSKAPRA</sequence>
<feature type="transmembrane region" description="Helical" evidence="7">
    <location>
        <begin position="316"/>
        <end position="335"/>
    </location>
</feature>
<feature type="transmembrane region" description="Helical" evidence="7">
    <location>
        <begin position="221"/>
        <end position="240"/>
    </location>
</feature>
<evidence type="ECO:0000256" key="5">
    <source>
        <dbReference type="ARBA" id="ARBA00023136"/>
    </source>
</evidence>
<evidence type="ECO:0000256" key="3">
    <source>
        <dbReference type="ARBA" id="ARBA00022692"/>
    </source>
</evidence>
<dbReference type="InterPro" id="IPR037185">
    <property type="entry name" value="EmrE-like"/>
</dbReference>
<feature type="transmembrane region" description="Helical" evidence="7">
    <location>
        <begin position="252"/>
        <end position="274"/>
    </location>
</feature>
<gene>
    <name evidence="9" type="ORF">DEJ47_14660</name>
</gene>
<dbReference type="PANTHER" id="PTHR32322:SF2">
    <property type="entry name" value="EAMA DOMAIN-CONTAINING PROTEIN"/>
    <property type="match status" value="1"/>
</dbReference>
<keyword evidence="4 7" id="KW-1133">Transmembrane helix</keyword>
<evidence type="ECO:0000256" key="4">
    <source>
        <dbReference type="ARBA" id="ARBA00022989"/>
    </source>
</evidence>
<feature type="region of interest" description="Disordered" evidence="6">
    <location>
        <begin position="1"/>
        <end position="76"/>
    </location>
</feature>
<feature type="transmembrane region" description="Helical" evidence="7">
    <location>
        <begin position="169"/>
        <end position="191"/>
    </location>
</feature>
<dbReference type="Gene3D" id="1.10.3730.20">
    <property type="match status" value="1"/>
</dbReference>
<dbReference type="Pfam" id="PF00892">
    <property type="entry name" value="EamA"/>
    <property type="match status" value="2"/>
</dbReference>
<dbReference type="Proteomes" id="UP000323046">
    <property type="component" value="Chromosome"/>
</dbReference>
<dbReference type="AlphaFoldDB" id="A0A5P2BGN6"/>
<feature type="compositionally biased region" description="Polar residues" evidence="6">
    <location>
        <begin position="7"/>
        <end position="27"/>
    </location>
</feature>
<keyword evidence="5 7" id="KW-0472">Membrane</keyword>
<evidence type="ECO:0000313" key="9">
    <source>
        <dbReference type="EMBL" id="QES27529.1"/>
    </source>
</evidence>
<feature type="transmembrane region" description="Helical" evidence="7">
    <location>
        <begin position="81"/>
        <end position="101"/>
    </location>
</feature>
<feature type="domain" description="EamA" evidence="8">
    <location>
        <begin position="222"/>
        <end position="356"/>
    </location>
</feature>
<feature type="transmembrane region" description="Helical" evidence="7">
    <location>
        <begin position="286"/>
        <end position="304"/>
    </location>
</feature>
<proteinExistence type="inferred from homology"/>
<reference evidence="9 10" key="1">
    <citation type="submission" date="2018-05" db="EMBL/GenBank/DDBJ databases">
        <title>Streptomyces venezuelae.</title>
        <authorList>
            <person name="Kim W."/>
            <person name="Lee N."/>
            <person name="Cho B.-K."/>
        </authorList>
    </citation>
    <scope>NUCLEOTIDE SEQUENCE [LARGE SCALE GENOMIC DNA]</scope>
    <source>
        <strain evidence="9 10">ATCC 14583</strain>
    </source>
</reference>
<dbReference type="GO" id="GO:0016020">
    <property type="term" value="C:membrane"/>
    <property type="evidence" value="ECO:0007669"/>
    <property type="project" value="UniProtKB-SubCell"/>
</dbReference>
<evidence type="ECO:0000256" key="1">
    <source>
        <dbReference type="ARBA" id="ARBA00004141"/>
    </source>
</evidence>
<dbReference type="EMBL" id="CP029193">
    <property type="protein sequence ID" value="QES27529.1"/>
    <property type="molecule type" value="Genomic_DNA"/>
</dbReference>
<feature type="transmembrane region" description="Helical" evidence="7">
    <location>
        <begin position="341"/>
        <end position="357"/>
    </location>
</feature>
<organism evidence="9 10">
    <name type="scientific">Streptomyces venezuelae</name>
    <dbReference type="NCBI Taxonomy" id="54571"/>
    <lineage>
        <taxon>Bacteria</taxon>
        <taxon>Bacillati</taxon>
        <taxon>Actinomycetota</taxon>
        <taxon>Actinomycetes</taxon>
        <taxon>Kitasatosporales</taxon>
        <taxon>Streptomycetaceae</taxon>
        <taxon>Streptomyces</taxon>
    </lineage>
</organism>
<feature type="domain" description="EamA" evidence="8">
    <location>
        <begin position="88"/>
        <end position="212"/>
    </location>
</feature>
<name>A0A5P2BGN6_STRVZ</name>
<keyword evidence="3 7" id="KW-0812">Transmembrane</keyword>
<feature type="transmembrane region" description="Helical" evidence="7">
    <location>
        <begin position="113"/>
        <end position="131"/>
    </location>
</feature>
<protein>
    <submittedName>
        <fullName evidence="9">EamA family transporter</fullName>
    </submittedName>
</protein>
<feature type="transmembrane region" description="Helical" evidence="7">
    <location>
        <begin position="198"/>
        <end position="215"/>
    </location>
</feature>
<evidence type="ECO:0000256" key="7">
    <source>
        <dbReference type="SAM" id="Phobius"/>
    </source>
</evidence>
<comment type="similarity">
    <text evidence="2">Belongs to the EamA transporter family.</text>
</comment>
<dbReference type="SUPFAM" id="SSF103481">
    <property type="entry name" value="Multidrug resistance efflux transporter EmrE"/>
    <property type="match status" value="2"/>
</dbReference>
<dbReference type="OrthoDB" id="5430053at2"/>
<comment type="subcellular location">
    <subcellularLocation>
        <location evidence="1">Membrane</location>
        <topology evidence="1">Multi-pass membrane protein</topology>
    </subcellularLocation>
</comment>
<feature type="compositionally biased region" description="Low complexity" evidence="6">
    <location>
        <begin position="50"/>
        <end position="76"/>
    </location>
</feature>
<dbReference type="InterPro" id="IPR050638">
    <property type="entry name" value="AA-Vitamin_Transporters"/>
</dbReference>
<dbReference type="PANTHER" id="PTHR32322">
    <property type="entry name" value="INNER MEMBRANE TRANSPORTER"/>
    <property type="match status" value="1"/>
</dbReference>
<accession>A0A5P2BGN6</accession>
<evidence type="ECO:0000259" key="8">
    <source>
        <dbReference type="Pfam" id="PF00892"/>
    </source>
</evidence>
<dbReference type="InterPro" id="IPR000620">
    <property type="entry name" value="EamA_dom"/>
</dbReference>
<evidence type="ECO:0000256" key="2">
    <source>
        <dbReference type="ARBA" id="ARBA00007362"/>
    </source>
</evidence>
<keyword evidence="10" id="KW-1185">Reference proteome</keyword>
<evidence type="ECO:0000313" key="10">
    <source>
        <dbReference type="Proteomes" id="UP000323046"/>
    </source>
</evidence>
<feature type="transmembrane region" description="Helical" evidence="7">
    <location>
        <begin position="143"/>
        <end position="163"/>
    </location>
</feature>